<sequence>MESLRSDPASKVASPQQPPSAAYVVPSSVTPSPMLGAQVPKSSPPPLTLSIPQFVAPAAASNEETAHLPGTSPQAEYIDFLDTMSPLSPATPSTRFPSESPSPPPHPLIKIKREAIAAEAAPPPRGRPSTSILKLKATGQPGVSAAATRIKKRKGPPREREPDSSPEPPLKRARQRSEKPVKQEKGKGKSKAGVGPAPALPLVWPAMTAEKDMVPELVGKFVGCDKCERWYHATCLGFVADDPRIEGTYYCPPCAAGNAAGAASGIEDQCSHPHCPVPEKFFEPRGVYGRRYKLDATLGRVTLWLVFWKGYAWSDATWEPEAPQNLIKRFVGRAMNEGTNLDGDGCVLLQEARHNGAVDPDLA</sequence>
<keyword evidence="1" id="KW-0479">Metal-binding</keyword>
<name>A0AAD6UF94_9AGAR</name>
<organism evidence="6 7">
    <name type="scientific">Mycena belliarum</name>
    <dbReference type="NCBI Taxonomy" id="1033014"/>
    <lineage>
        <taxon>Eukaryota</taxon>
        <taxon>Fungi</taxon>
        <taxon>Dikarya</taxon>
        <taxon>Basidiomycota</taxon>
        <taxon>Agaricomycotina</taxon>
        <taxon>Agaricomycetes</taxon>
        <taxon>Agaricomycetidae</taxon>
        <taxon>Agaricales</taxon>
        <taxon>Marasmiineae</taxon>
        <taxon>Mycenaceae</taxon>
        <taxon>Mycena</taxon>
    </lineage>
</organism>
<dbReference type="SUPFAM" id="SSF57903">
    <property type="entry name" value="FYVE/PHD zinc finger"/>
    <property type="match status" value="1"/>
</dbReference>
<dbReference type="AlphaFoldDB" id="A0AAD6UF94"/>
<gene>
    <name evidence="6" type="ORF">B0H15DRAFT_515560</name>
</gene>
<evidence type="ECO:0000313" key="7">
    <source>
        <dbReference type="Proteomes" id="UP001222325"/>
    </source>
</evidence>
<comment type="caution">
    <text evidence="6">The sequence shown here is derived from an EMBL/GenBank/DDBJ whole genome shotgun (WGS) entry which is preliminary data.</text>
</comment>
<dbReference type="InterPro" id="IPR001965">
    <property type="entry name" value="Znf_PHD"/>
</dbReference>
<dbReference type="CDD" id="cd00024">
    <property type="entry name" value="CD_CSD"/>
    <property type="match status" value="1"/>
</dbReference>
<dbReference type="EMBL" id="JARJCN010000006">
    <property type="protein sequence ID" value="KAJ7100275.1"/>
    <property type="molecule type" value="Genomic_DNA"/>
</dbReference>
<dbReference type="InterPro" id="IPR016197">
    <property type="entry name" value="Chromo-like_dom_sf"/>
</dbReference>
<dbReference type="InterPro" id="IPR011011">
    <property type="entry name" value="Znf_FYVE_PHD"/>
</dbReference>
<feature type="domain" description="Zinc finger PHD-type" evidence="5">
    <location>
        <begin position="219"/>
        <end position="255"/>
    </location>
</feature>
<feature type="region of interest" description="Disordered" evidence="4">
    <location>
        <begin position="1"/>
        <end position="199"/>
    </location>
</feature>
<dbReference type="Pfam" id="PF00628">
    <property type="entry name" value="PHD"/>
    <property type="match status" value="1"/>
</dbReference>
<feature type="compositionally biased region" description="Basic and acidic residues" evidence="4">
    <location>
        <begin position="175"/>
        <end position="187"/>
    </location>
</feature>
<keyword evidence="7" id="KW-1185">Reference proteome</keyword>
<evidence type="ECO:0000256" key="1">
    <source>
        <dbReference type="ARBA" id="ARBA00022723"/>
    </source>
</evidence>
<dbReference type="InterPro" id="IPR019787">
    <property type="entry name" value="Znf_PHD-finger"/>
</dbReference>
<dbReference type="InterPro" id="IPR013083">
    <property type="entry name" value="Znf_RING/FYVE/PHD"/>
</dbReference>
<dbReference type="SUPFAM" id="SSF54160">
    <property type="entry name" value="Chromo domain-like"/>
    <property type="match status" value="1"/>
</dbReference>
<evidence type="ECO:0000313" key="6">
    <source>
        <dbReference type="EMBL" id="KAJ7100275.1"/>
    </source>
</evidence>
<dbReference type="SMART" id="SM00249">
    <property type="entry name" value="PHD"/>
    <property type="match status" value="1"/>
</dbReference>
<evidence type="ECO:0000256" key="3">
    <source>
        <dbReference type="ARBA" id="ARBA00022833"/>
    </source>
</evidence>
<dbReference type="GO" id="GO:0008270">
    <property type="term" value="F:zinc ion binding"/>
    <property type="evidence" value="ECO:0007669"/>
    <property type="project" value="UniProtKB-KW"/>
</dbReference>
<keyword evidence="2" id="KW-0863">Zinc-finger</keyword>
<dbReference type="Gene3D" id="2.40.50.40">
    <property type="match status" value="1"/>
</dbReference>
<keyword evidence="3" id="KW-0862">Zinc</keyword>
<evidence type="ECO:0000256" key="4">
    <source>
        <dbReference type="SAM" id="MobiDB-lite"/>
    </source>
</evidence>
<evidence type="ECO:0000256" key="2">
    <source>
        <dbReference type="ARBA" id="ARBA00022771"/>
    </source>
</evidence>
<accession>A0AAD6UF94</accession>
<reference evidence="6" key="1">
    <citation type="submission" date="2023-03" db="EMBL/GenBank/DDBJ databases">
        <title>Massive genome expansion in bonnet fungi (Mycena s.s.) driven by repeated elements and novel gene families across ecological guilds.</title>
        <authorList>
            <consortium name="Lawrence Berkeley National Laboratory"/>
            <person name="Harder C.B."/>
            <person name="Miyauchi S."/>
            <person name="Viragh M."/>
            <person name="Kuo A."/>
            <person name="Thoen E."/>
            <person name="Andreopoulos B."/>
            <person name="Lu D."/>
            <person name="Skrede I."/>
            <person name="Drula E."/>
            <person name="Henrissat B."/>
            <person name="Morin E."/>
            <person name="Kohler A."/>
            <person name="Barry K."/>
            <person name="LaButti K."/>
            <person name="Morin E."/>
            <person name="Salamov A."/>
            <person name="Lipzen A."/>
            <person name="Mereny Z."/>
            <person name="Hegedus B."/>
            <person name="Baldrian P."/>
            <person name="Stursova M."/>
            <person name="Weitz H."/>
            <person name="Taylor A."/>
            <person name="Grigoriev I.V."/>
            <person name="Nagy L.G."/>
            <person name="Martin F."/>
            <person name="Kauserud H."/>
        </authorList>
    </citation>
    <scope>NUCLEOTIDE SEQUENCE</scope>
    <source>
        <strain evidence="6">CBHHK173m</strain>
    </source>
</reference>
<evidence type="ECO:0000259" key="5">
    <source>
        <dbReference type="SMART" id="SM00249"/>
    </source>
</evidence>
<protein>
    <recommendedName>
        <fullName evidence="5">Zinc finger PHD-type domain-containing protein</fullName>
    </recommendedName>
</protein>
<dbReference type="CDD" id="cd15517">
    <property type="entry name" value="PHD_TCF19_like"/>
    <property type="match status" value="1"/>
</dbReference>
<dbReference type="Gene3D" id="3.30.40.10">
    <property type="entry name" value="Zinc/RING finger domain, C3HC4 (zinc finger)"/>
    <property type="match status" value="1"/>
</dbReference>
<proteinExistence type="predicted"/>
<dbReference type="Proteomes" id="UP001222325">
    <property type="component" value="Unassembled WGS sequence"/>
</dbReference>